<feature type="transmembrane region" description="Helical" evidence="1">
    <location>
        <begin position="12"/>
        <end position="30"/>
    </location>
</feature>
<feature type="transmembrane region" description="Helical" evidence="1">
    <location>
        <begin position="226"/>
        <end position="244"/>
    </location>
</feature>
<dbReference type="EMBL" id="JAOCDH010000003">
    <property type="protein sequence ID" value="MDH0700739.1"/>
    <property type="molecule type" value="Genomic_DNA"/>
</dbReference>
<sequence>MMALLRKACLQGGPWLFTGLFCAFCLAFYMPLSSKATNNIFYAGLALPALVWLLWRPSALRALRPFAWLIALLTLMVALDAGDWSDLKTGLYLLLFFIGCLLLEGGRWGVRAILTVFALVSVGILLFASADWLWIWTQSGRWIRYGRFLGATINPVYFSILTTSGLVFLWLFYASDWLERRSRLAFLAGLFLLCAAVLWCTSIFQARSTLLGFALFFAGYLLYKRLILLGLLLGVAFVVLLFGLGGDELLLRRGLSYRPMIWQDAWLRLVNECGLWLGCGADDYLFLGSFHHAHSGYMSMLYRNGLVGAAVFLLFAVLCFRASAGSRWMLLALLGWGSLLTTTAGVLTTPQPLWIYFWLPTFMAVLDGQRGAVVAYFEARRGSSQAQLR</sequence>
<feature type="transmembrane region" description="Helical" evidence="1">
    <location>
        <begin position="156"/>
        <end position="173"/>
    </location>
</feature>
<keyword evidence="1" id="KW-1133">Transmembrane helix</keyword>
<reference evidence="2" key="1">
    <citation type="submission" date="2022-09" db="EMBL/GenBank/DDBJ databases">
        <title>Intensive care unit water sources are persistently colonized with multi-drug resistant bacteria and are the site of extensive horizontal gene transfer of antibiotic resistance genes.</title>
        <authorList>
            <person name="Diorio-Toth L."/>
        </authorList>
    </citation>
    <scope>NUCLEOTIDE SEQUENCE</scope>
    <source>
        <strain evidence="2">GD03863</strain>
    </source>
</reference>
<feature type="transmembrane region" description="Helical" evidence="1">
    <location>
        <begin position="328"/>
        <end position="347"/>
    </location>
</feature>
<accession>A0AA42IQD5</accession>
<feature type="transmembrane region" description="Helical" evidence="1">
    <location>
        <begin position="300"/>
        <end position="321"/>
    </location>
</feature>
<dbReference type="Proteomes" id="UP001161137">
    <property type="component" value="Unassembled WGS sequence"/>
</dbReference>
<evidence type="ECO:0000313" key="3">
    <source>
        <dbReference type="Proteomes" id="UP001161137"/>
    </source>
</evidence>
<feature type="transmembrane region" description="Helical" evidence="1">
    <location>
        <begin position="36"/>
        <end position="55"/>
    </location>
</feature>
<gene>
    <name evidence="2" type="ORF">N5D41_04455</name>
</gene>
<feature type="transmembrane region" description="Helical" evidence="1">
    <location>
        <begin position="265"/>
        <end position="288"/>
    </location>
</feature>
<feature type="transmembrane region" description="Helical" evidence="1">
    <location>
        <begin position="91"/>
        <end position="110"/>
    </location>
</feature>
<organism evidence="2 3">
    <name type="scientific">Ectopseudomonas toyotomiensis</name>
    <dbReference type="NCBI Taxonomy" id="554344"/>
    <lineage>
        <taxon>Bacteria</taxon>
        <taxon>Pseudomonadati</taxon>
        <taxon>Pseudomonadota</taxon>
        <taxon>Gammaproteobacteria</taxon>
        <taxon>Pseudomonadales</taxon>
        <taxon>Pseudomonadaceae</taxon>
        <taxon>Ectopseudomonas</taxon>
    </lineage>
</organism>
<evidence type="ECO:0000313" key="2">
    <source>
        <dbReference type="EMBL" id="MDH0700739.1"/>
    </source>
</evidence>
<comment type="caution">
    <text evidence="2">The sequence shown here is derived from an EMBL/GenBank/DDBJ whole genome shotgun (WGS) entry which is preliminary data.</text>
</comment>
<feature type="transmembrane region" description="Helical" evidence="1">
    <location>
        <begin position="117"/>
        <end position="136"/>
    </location>
</feature>
<keyword evidence="1" id="KW-0812">Transmembrane</keyword>
<name>A0AA42IQD5_9GAMM</name>
<protein>
    <submittedName>
        <fullName evidence="2">Uncharacterized protein</fullName>
    </submittedName>
</protein>
<proteinExistence type="predicted"/>
<dbReference type="RefSeq" id="WP_279835837.1">
    <property type="nucleotide sequence ID" value="NZ_JAOCDH010000003.1"/>
</dbReference>
<evidence type="ECO:0000256" key="1">
    <source>
        <dbReference type="SAM" id="Phobius"/>
    </source>
</evidence>
<dbReference type="AlphaFoldDB" id="A0AA42IQD5"/>
<feature type="transmembrane region" description="Helical" evidence="1">
    <location>
        <begin position="62"/>
        <end position="79"/>
    </location>
</feature>
<keyword evidence="1" id="KW-0472">Membrane</keyword>
<feature type="transmembrane region" description="Helical" evidence="1">
    <location>
        <begin position="185"/>
        <end position="206"/>
    </location>
</feature>